<dbReference type="Proteomes" id="UP000298663">
    <property type="component" value="Unassembled WGS sequence"/>
</dbReference>
<keyword evidence="3" id="KW-1185">Reference proteome</keyword>
<dbReference type="EMBL" id="AZBU02000004">
    <property type="protein sequence ID" value="TKR82900.1"/>
    <property type="molecule type" value="Genomic_DNA"/>
</dbReference>
<proteinExistence type="predicted"/>
<name>A0A4U5NJB2_STECR</name>
<reference evidence="2 3" key="1">
    <citation type="journal article" date="2015" name="Genome Biol.">
        <title>Comparative genomics of Steinernema reveals deeply conserved gene regulatory networks.</title>
        <authorList>
            <person name="Dillman A.R."/>
            <person name="Macchietto M."/>
            <person name="Porter C.F."/>
            <person name="Rogers A."/>
            <person name="Williams B."/>
            <person name="Antoshechkin I."/>
            <person name="Lee M.M."/>
            <person name="Goodwin Z."/>
            <person name="Lu X."/>
            <person name="Lewis E.E."/>
            <person name="Goodrich-Blair H."/>
            <person name="Stock S.P."/>
            <person name="Adams B.J."/>
            <person name="Sternberg P.W."/>
            <person name="Mortazavi A."/>
        </authorList>
    </citation>
    <scope>NUCLEOTIDE SEQUENCE [LARGE SCALE GENOMIC DNA]</scope>
    <source>
        <strain evidence="2 3">ALL</strain>
    </source>
</reference>
<reference evidence="2 3" key="2">
    <citation type="journal article" date="2019" name="G3 (Bethesda)">
        <title>Hybrid Assembly of the Genome of the Entomopathogenic Nematode Steinernema carpocapsae Identifies the X-Chromosome.</title>
        <authorList>
            <person name="Serra L."/>
            <person name="Macchietto M."/>
            <person name="Macias-Munoz A."/>
            <person name="McGill C.J."/>
            <person name="Rodriguez I.M."/>
            <person name="Rodriguez B."/>
            <person name="Murad R."/>
            <person name="Mortazavi A."/>
        </authorList>
    </citation>
    <scope>NUCLEOTIDE SEQUENCE [LARGE SCALE GENOMIC DNA]</scope>
    <source>
        <strain evidence="2 3">ALL</strain>
    </source>
</reference>
<feature type="region of interest" description="Disordered" evidence="1">
    <location>
        <begin position="1"/>
        <end position="115"/>
    </location>
</feature>
<dbReference type="AlphaFoldDB" id="A0A4U5NJB2"/>
<evidence type="ECO:0000313" key="2">
    <source>
        <dbReference type="EMBL" id="TKR82900.1"/>
    </source>
</evidence>
<comment type="caution">
    <text evidence="2">The sequence shown here is derived from an EMBL/GenBank/DDBJ whole genome shotgun (WGS) entry which is preliminary data.</text>
</comment>
<sequence length="155" mass="16844">MPHNPFRGGRSRTPVQRGGNRSLTPVGPIEESTKTRARGRPQGNPAPRRRSPVLQGPVTRAMARRGPVASTIPAPHQRMPSPEAANGRTPQKTPRAKRHLAETSLDEEETPVPRTKAKIANGAIRKKLERVLKNVEKQAEANAKTIGGVLALLED</sequence>
<protein>
    <submittedName>
        <fullName evidence="2">Uncharacterized protein</fullName>
    </submittedName>
</protein>
<organism evidence="2 3">
    <name type="scientific">Steinernema carpocapsae</name>
    <name type="common">Entomopathogenic nematode</name>
    <dbReference type="NCBI Taxonomy" id="34508"/>
    <lineage>
        <taxon>Eukaryota</taxon>
        <taxon>Metazoa</taxon>
        <taxon>Ecdysozoa</taxon>
        <taxon>Nematoda</taxon>
        <taxon>Chromadorea</taxon>
        <taxon>Rhabditida</taxon>
        <taxon>Tylenchina</taxon>
        <taxon>Panagrolaimomorpha</taxon>
        <taxon>Strongyloidoidea</taxon>
        <taxon>Steinernematidae</taxon>
        <taxon>Steinernema</taxon>
    </lineage>
</organism>
<gene>
    <name evidence="2" type="ORF">L596_016571</name>
</gene>
<evidence type="ECO:0000313" key="3">
    <source>
        <dbReference type="Proteomes" id="UP000298663"/>
    </source>
</evidence>
<accession>A0A4U5NJB2</accession>
<evidence type="ECO:0000256" key="1">
    <source>
        <dbReference type="SAM" id="MobiDB-lite"/>
    </source>
</evidence>